<proteinExistence type="predicted"/>
<protein>
    <submittedName>
        <fullName evidence="1">Uncharacterized protein</fullName>
    </submittedName>
</protein>
<reference evidence="1 2" key="1">
    <citation type="submission" date="2015-04" db="EMBL/GenBank/DDBJ databases">
        <authorList>
            <person name="Syromyatnikov M.Y."/>
            <person name="Popov V.N."/>
        </authorList>
    </citation>
    <scope>NUCLEOTIDE SEQUENCE [LARGE SCALE GENOMIC DNA]</scope>
    <source>
        <strain evidence="1 2">CECT 5292</strain>
    </source>
</reference>
<sequence length="134" mass="14928">MNSLELLEQLDQARDVFQSANVHQQHEMEGIRTELRLRGLFSSKQIRPSSMAYESIVAVLFMQMTRTGQKLTVPPTILSNPHKYSVPTSLPRDLAAAVKADLLLLEDKCTYSPALRLHQLVIGTLAKINGEDAA</sequence>
<dbReference type="STRING" id="282199.GCA_001049735_02621"/>
<dbReference type="AlphaFoldDB" id="A0A0U1NPA8"/>
<name>A0A0U1NPA8_9RHOB</name>
<evidence type="ECO:0000313" key="1">
    <source>
        <dbReference type="EMBL" id="CRK76558.1"/>
    </source>
</evidence>
<accession>A0A0U1NPA8</accession>
<dbReference type="OrthoDB" id="9976505at2"/>
<dbReference type="RefSeq" id="WP_048599961.1">
    <property type="nucleotide sequence ID" value="NZ_CVPC01000023.1"/>
</dbReference>
<keyword evidence="2" id="KW-1185">Reference proteome</keyword>
<organism evidence="1 2">
    <name type="scientific">Nereida ignava</name>
    <dbReference type="NCBI Taxonomy" id="282199"/>
    <lineage>
        <taxon>Bacteria</taxon>
        <taxon>Pseudomonadati</taxon>
        <taxon>Pseudomonadota</taxon>
        <taxon>Alphaproteobacteria</taxon>
        <taxon>Rhodobacterales</taxon>
        <taxon>Roseobacteraceae</taxon>
        <taxon>Nereida</taxon>
    </lineage>
</organism>
<dbReference type="EMBL" id="CVQV01000023">
    <property type="protein sequence ID" value="CRK76558.1"/>
    <property type="molecule type" value="Genomic_DNA"/>
</dbReference>
<gene>
    <name evidence="1" type="ORF">NIG5292_02622</name>
</gene>
<evidence type="ECO:0000313" key="2">
    <source>
        <dbReference type="Proteomes" id="UP000048949"/>
    </source>
</evidence>
<dbReference type="Proteomes" id="UP000048949">
    <property type="component" value="Unassembled WGS sequence"/>
</dbReference>